<name>A0A167QY24_PHYB8</name>
<protein>
    <recommendedName>
        <fullName evidence="3">RRM domain-containing protein</fullName>
    </recommendedName>
</protein>
<evidence type="ECO:0000259" key="3">
    <source>
        <dbReference type="PROSITE" id="PS50102"/>
    </source>
</evidence>
<feature type="domain" description="RRM" evidence="3">
    <location>
        <begin position="103"/>
        <end position="181"/>
    </location>
</feature>
<keyword evidence="1 2" id="KW-0694">RNA-binding</keyword>
<dbReference type="Proteomes" id="UP000077315">
    <property type="component" value="Unassembled WGS sequence"/>
</dbReference>
<dbReference type="InParanoid" id="A0A167QY24"/>
<accession>A0A167QY24</accession>
<gene>
    <name evidence="4" type="ORF">PHYBLDRAFT_138011</name>
</gene>
<dbReference type="STRING" id="763407.A0A167QY24"/>
<keyword evidence="5" id="KW-1185">Reference proteome</keyword>
<sequence>MIEYTVNEGCKTIRVSNLDTRITSKMLTDIFSMISSVKRVKITDIECGDDLSHGFIEFHEHQAAEQALQAMNGRAIFGQKIQLSWATNGYSTPLPETDNHVHQTIRVDHLSPDTKEEEVAKSFSVFPGMLNARIVWNPSTGKPKGFGLITFNTKENAENAMTTMTGKSIGSNKIECSWLDTAVKITNSPTITSTTISTDLKNKKATVANMTYEQIFAQAPLYNTTVYVGNLPRGITRQQIGPFFQQYGFVSDILERSNDGYALVKLDTHANASSAILALQGFNIGGQPIELSWGKDTMLQSNNEFYAGENLRKYTPGQAENNNWVLPGTGLCDYNTMRPPAPVAGSQGNTDNGTGVGQHGWNQYYQHYYSAGHQSI</sequence>
<proteinExistence type="predicted"/>
<dbReference type="OrthoDB" id="8093034at2759"/>
<feature type="domain" description="RRM" evidence="3">
    <location>
        <begin position="11"/>
        <end position="88"/>
    </location>
</feature>
<dbReference type="SUPFAM" id="SSF54928">
    <property type="entry name" value="RNA-binding domain, RBD"/>
    <property type="match status" value="2"/>
</dbReference>
<dbReference type="Gene3D" id="3.30.70.330">
    <property type="match status" value="3"/>
</dbReference>
<dbReference type="EMBL" id="KV440971">
    <property type="protein sequence ID" value="OAD80450.1"/>
    <property type="molecule type" value="Genomic_DNA"/>
</dbReference>
<evidence type="ECO:0000313" key="4">
    <source>
        <dbReference type="EMBL" id="OAD80450.1"/>
    </source>
</evidence>
<evidence type="ECO:0000256" key="2">
    <source>
        <dbReference type="PROSITE-ProRule" id="PRU00176"/>
    </source>
</evidence>
<feature type="domain" description="RRM" evidence="3">
    <location>
        <begin position="224"/>
        <end position="296"/>
    </location>
</feature>
<dbReference type="InterPro" id="IPR000504">
    <property type="entry name" value="RRM_dom"/>
</dbReference>
<dbReference type="VEuPathDB" id="FungiDB:PHYBLDRAFT_138011"/>
<dbReference type="PANTHER" id="PTHR47640">
    <property type="entry name" value="TRNA SELENOCYSTEINE 1-ASSOCIATED PROTEIN 1-RELATED-RELATED"/>
    <property type="match status" value="1"/>
</dbReference>
<dbReference type="InterPro" id="IPR012677">
    <property type="entry name" value="Nucleotide-bd_a/b_plait_sf"/>
</dbReference>
<evidence type="ECO:0000256" key="1">
    <source>
        <dbReference type="ARBA" id="ARBA00022884"/>
    </source>
</evidence>
<dbReference type="InterPro" id="IPR035979">
    <property type="entry name" value="RBD_domain_sf"/>
</dbReference>
<organism evidence="4 5">
    <name type="scientific">Phycomyces blakesleeanus (strain ATCC 8743b / DSM 1359 / FGSC 10004 / NBRC 33097 / NRRL 1555)</name>
    <dbReference type="NCBI Taxonomy" id="763407"/>
    <lineage>
        <taxon>Eukaryota</taxon>
        <taxon>Fungi</taxon>
        <taxon>Fungi incertae sedis</taxon>
        <taxon>Mucoromycota</taxon>
        <taxon>Mucoromycotina</taxon>
        <taxon>Mucoromycetes</taxon>
        <taxon>Mucorales</taxon>
        <taxon>Phycomycetaceae</taxon>
        <taxon>Phycomyces</taxon>
    </lineage>
</organism>
<dbReference type="GeneID" id="28990822"/>
<dbReference type="AlphaFoldDB" id="A0A167QY24"/>
<reference evidence="5" key="1">
    <citation type="submission" date="2015-06" db="EMBL/GenBank/DDBJ databases">
        <title>Expansion of signal transduction pathways in fungi by whole-genome duplication.</title>
        <authorList>
            <consortium name="DOE Joint Genome Institute"/>
            <person name="Corrochano L.M."/>
            <person name="Kuo A."/>
            <person name="Marcet-Houben M."/>
            <person name="Polaino S."/>
            <person name="Salamov A."/>
            <person name="Villalobos J.M."/>
            <person name="Alvarez M.I."/>
            <person name="Avalos J."/>
            <person name="Benito E.P."/>
            <person name="Benoit I."/>
            <person name="Burger G."/>
            <person name="Camino L.P."/>
            <person name="Canovas D."/>
            <person name="Cerda-Olmedo E."/>
            <person name="Cheng J.-F."/>
            <person name="Dominguez A."/>
            <person name="Elias M."/>
            <person name="Eslava A.P."/>
            <person name="Glaser F."/>
            <person name="Grimwood J."/>
            <person name="Gutierrez G."/>
            <person name="Heitman J."/>
            <person name="Henrissat B."/>
            <person name="Iturriaga E.A."/>
            <person name="Lang B.F."/>
            <person name="Lavin J.L."/>
            <person name="Lee S."/>
            <person name="Li W."/>
            <person name="Lindquist E."/>
            <person name="Lopez-Garcia S."/>
            <person name="Luque E.M."/>
            <person name="Marcos A.T."/>
            <person name="Martin J."/>
            <person name="McCluskey K."/>
            <person name="Medina H.R."/>
            <person name="Miralles-Duran A."/>
            <person name="Miyazaki A."/>
            <person name="Munoz-Torres E."/>
            <person name="Oguiza J.A."/>
            <person name="Ohm R."/>
            <person name="Olmedo M."/>
            <person name="Orejas M."/>
            <person name="Ortiz-Castellanos L."/>
            <person name="Pisabarro A.G."/>
            <person name="Rodriguez-Romero J."/>
            <person name="Ruiz-Herrera J."/>
            <person name="Ruiz-Vazquez R."/>
            <person name="Sanz C."/>
            <person name="Schackwitz W."/>
            <person name="Schmutz J."/>
            <person name="Shahriari M."/>
            <person name="Shelest E."/>
            <person name="Silva-Franco F."/>
            <person name="Soanes D."/>
            <person name="Syed K."/>
            <person name="Tagua V.G."/>
            <person name="Talbot N.J."/>
            <person name="Thon M."/>
            <person name="De vries R.P."/>
            <person name="Wiebenga A."/>
            <person name="Yadav J.S."/>
            <person name="Braun E.L."/>
            <person name="Baker S."/>
            <person name="Garre V."/>
            <person name="Horwitz B."/>
            <person name="Torres-Martinez S."/>
            <person name="Idnurm A."/>
            <person name="Herrera-Estrella A."/>
            <person name="Gabaldon T."/>
            <person name="Grigoriev I.V."/>
        </authorList>
    </citation>
    <scope>NUCLEOTIDE SEQUENCE [LARGE SCALE GENOMIC DNA]</scope>
    <source>
        <strain evidence="5">NRRL 1555(-)</strain>
    </source>
</reference>
<dbReference type="GO" id="GO:0003729">
    <property type="term" value="F:mRNA binding"/>
    <property type="evidence" value="ECO:0007669"/>
    <property type="project" value="InterPro"/>
</dbReference>
<dbReference type="Pfam" id="PF00076">
    <property type="entry name" value="RRM_1"/>
    <property type="match status" value="3"/>
</dbReference>
<dbReference type="PROSITE" id="PS50102">
    <property type="entry name" value="RRM"/>
    <property type="match status" value="3"/>
</dbReference>
<dbReference type="PANTHER" id="PTHR47640:SF5">
    <property type="entry name" value="RRM DOMAIN-CONTAINING PROTEIN"/>
    <property type="match status" value="1"/>
</dbReference>
<dbReference type="InterPro" id="IPR050825">
    <property type="entry name" value="RBM42_RBP45_47-like"/>
</dbReference>
<evidence type="ECO:0000313" key="5">
    <source>
        <dbReference type="Proteomes" id="UP000077315"/>
    </source>
</evidence>
<dbReference type="SMART" id="SM00360">
    <property type="entry name" value="RRM"/>
    <property type="match status" value="3"/>
</dbReference>
<dbReference type="RefSeq" id="XP_018298490.1">
    <property type="nucleotide sequence ID" value="XM_018429916.1"/>
</dbReference>